<name>A0AAD1U5F2_EUPCR</name>
<dbReference type="AlphaFoldDB" id="A0AAD1U5F2"/>
<dbReference type="EMBL" id="CAMPGE010000607">
    <property type="protein sequence ID" value="CAI2359359.1"/>
    <property type="molecule type" value="Genomic_DNA"/>
</dbReference>
<comment type="caution">
    <text evidence="1">The sequence shown here is derived from an EMBL/GenBank/DDBJ whole genome shotgun (WGS) entry which is preliminary data.</text>
</comment>
<evidence type="ECO:0000313" key="1">
    <source>
        <dbReference type="EMBL" id="CAI2359359.1"/>
    </source>
</evidence>
<proteinExistence type="predicted"/>
<accession>A0AAD1U5F2</accession>
<sequence length="615" mass="71122">MTLQGALQKVAILALSTSILTFTRDDLSMLVARTDRNKPNQNKTPKSRITPNLLTKKKIDIDSANFLALKSPDRMQYNSSLNTSVNIQEHSVAIKMMNKYNRKFKSQNPSPVITKHSTKPQQTPNKFLMKKKTNMQLSIEKMTSKERGDFQEEEQRLEAEKIKLQIFRKNSNLNRTTPRVREVFNTAKNKIALCNKRSSLVTQSDDEFTPRKAQSPELCNQDRFNTVTLQRKGMTPNTSEIRVKKQPTISTKLKRKGNSEKKNFTSILKNGEINKSNFETKVPPIAKLKIENYKIPRKGDTNRSFFNINSKTSYISEESFSNSQDSDYKMMMKRAKNSSITKRFINHSERRPNKNVTFYTDMLKPDRLKGYTSRSVMGKRKLKLTERAQQSLVESRKHNLQGLFKKNKRIGSLFHTIIDNKSQPPSTSASENIPKINVGNLNSESINDRLSAFTLDTSLLSKESKRRLNMGRRKSVSIANGPDKDKGLTKFIKKDLNAQNIDKKLLTHNSDMTLYEEYLHLLLIKTSDKFIRDRYQSYINKINMGKERRQTFFQRMEKDIVVREENMKGMIDNQTVSSKSFISKPAKKPLVKRKTIFIRDNDKAIEVSDMLEKIE</sequence>
<organism evidence="1 2">
    <name type="scientific">Euplotes crassus</name>
    <dbReference type="NCBI Taxonomy" id="5936"/>
    <lineage>
        <taxon>Eukaryota</taxon>
        <taxon>Sar</taxon>
        <taxon>Alveolata</taxon>
        <taxon>Ciliophora</taxon>
        <taxon>Intramacronucleata</taxon>
        <taxon>Spirotrichea</taxon>
        <taxon>Hypotrichia</taxon>
        <taxon>Euplotida</taxon>
        <taxon>Euplotidae</taxon>
        <taxon>Moneuplotes</taxon>
    </lineage>
</organism>
<protein>
    <submittedName>
        <fullName evidence="1">Uncharacterized protein</fullName>
    </submittedName>
</protein>
<evidence type="ECO:0000313" key="2">
    <source>
        <dbReference type="Proteomes" id="UP001295684"/>
    </source>
</evidence>
<reference evidence="1" key="1">
    <citation type="submission" date="2023-07" db="EMBL/GenBank/DDBJ databases">
        <authorList>
            <consortium name="AG Swart"/>
            <person name="Singh M."/>
            <person name="Singh A."/>
            <person name="Seah K."/>
            <person name="Emmerich C."/>
        </authorList>
    </citation>
    <scope>NUCLEOTIDE SEQUENCE</scope>
    <source>
        <strain evidence="1">DP1</strain>
    </source>
</reference>
<keyword evidence="2" id="KW-1185">Reference proteome</keyword>
<gene>
    <name evidence="1" type="ORF">ECRASSUSDP1_LOCUS647</name>
</gene>
<dbReference type="Proteomes" id="UP001295684">
    <property type="component" value="Unassembled WGS sequence"/>
</dbReference>